<dbReference type="EMBL" id="BK015443">
    <property type="protein sequence ID" value="DAE06849.1"/>
    <property type="molecule type" value="Genomic_DNA"/>
</dbReference>
<keyword evidence="1" id="KW-1245">Viral tail assembly</keyword>
<proteinExistence type="predicted"/>
<evidence type="ECO:0000313" key="2">
    <source>
        <dbReference type="EMBL" id="DAE06849.1"/>
    </source>
</evidence>
<sequence length="221" mass="24420">MWKTVSARIRGAKSELSALGEDTDGMVESTSKLRDLIKGITGFDIMKDENTFKDIYDIVVGIGEKYNDLSDIDQASLLEALAGKNQSNSFAAALSNIDILKKSYKEATEAEGSARKEQDEYAKSVQYSIDQTKAKLEELANDFLSSDFLKGLIDSGGKLIDILDMIVSGGKELQVVFAAVGAALSIKNVGRDKTYSLFCHFEYADNTHNLLRIRRFRVCYS</sequence>
<name>A0A8S5PKA5_9CAUD</name>
<organism evidence="2">
    <name type="scientific">Siphoviridae sp. ctL0q1</name>
    <dbReference type="NCBI Taxonomy" id="2825449"/>
    <lineage>
        <taxon>Viruses</taxon>
        <taxon>Duplodnaviria</taxon>
        <taxon>Heunggongvirae</taxon>
        <taxon>Uroviricota</taxon>
        <taxon>Caudoviricetes</taxon>
    </lineage>
</organism>
<evidence type="ECO:0000256" key="1">
    <source>
        <dbReference type="ARBA" id="ARBA00022465"/>
    </source>
</evidence>
<dbReference type="InterPro" id="IPR010090">
    <property type="entry name" value="Phage_tape_meas"/>
</dbReference>
<dbReference type="NCBIfam" id="TIGR01760">
    <property type="entry name" value="tape_meas_TP901"/>
    <property type="match status" value="1"/>
</dbReference>
<dbReference type="GO" id="GO:0098003">
    <property type="term" value="P:viral tail assembly"/>
    <property type="evidence" value="ECO:0007669"/>
    <property type="project" value="UniProtKB-KW"/>
</dbReference>
<keyword evidence="1" id="KW-1188">Viral release from host cell</keyword>
<protein>
    <submittedName>
        <fullName evidence="2">Minor tail protein</fullName>
    </submittedName>
</protein>
<accession>A0A8S5PKA5</accession>
<reference evidence="2" key="1">
    <citation type="journal article" date="2021" name="Proc. Natl. Acad. Sci. U.S.A.">
        <title>A Catalog of Tens of Thousands of Viruses from Human Metagenomes Reveals Hidden Associations with Chronic Diseases.</title>
        <authorList>
            <person name="Tisza M.J."/>
            <person name="Buck C.B."/>
        </authorList>
    </citation>
    <scope>NUCLEOTIDE SEQUENCE</scope>
    <source>
        <strain evidence="2">CtL0q1</strain>
    </source>
</reference>